<dbReference type="PRINTS" id="PR00452">
    <property type="entry name" value="SH3DOMAIN"/>
</dbReference>
<evidence type="ECO:0000259" key="12">
    <source>
        <dbReference type="PROSITE" id="PS50002"/>
    </source>
</evidence>
<evidence type="ECO:0000256" key="11">
    <source>
        <dbReference type="SAM" id="Phobius"/>
    </source>
</evidence>
<proteinExistence type="inferred from homology"/>
<evidence type="ECO:0000256" key="9">
    <source>
        <dbReference type="PROSITE-ProRule" id="PRU00192"/>
    </source>
</evidence>
<dbReference type="InterPro" id="IPR001452">
    <property type="entry name" value="SH3_domain"/>
</dbReference>
<dbReference type="Gene3D" id="2.30.30.40">
    <property type="entry name" value="SH3 Domains"/>
    <property type="match status" value="1"/>
</dbReference>
<evidence type="ECO:0000256" key="3">
    <source>
        <dbReference type="ARBA" id="ARBA00022443"/>
    </source>
</evidence>
<evidence type="ECO:0000256" key="8">
    <source>
        <dbReference type="ARBA" id="ARBA00023136"/>
    </source>
</evidence>
<name>A0AAD2Q0M0_9AGAR</name>
<sequence>MSQMDFGPFRNYPFFLATQLLATLGWFLAFIFQAVATGQFGNRSVGSLWFAIFLQAALNIGVLLAITTDSLHPSRIQLTAFSVMATIFAVQGVQAGFFPPFTPRQNPEGALVGMGFGYLILAVVDLLWALYFSSDEDSVGMRLFTLVGAAPIAPPRGRTAVTNRMHTPSLSRHGSRASSKAKYRLGAGVSSDDVITTDLNGAIDVRRVTPPPSNHRLSRKSTSKSVASSMNRKSASVSFKEKEAYGSPSPTPAGIPLPASPIIPPVPTLPYGNGAADIEAGMVTRASSPTPLALPTPVLSEPSPAPSETFPKARALHSYTGSLDDPNELSFKKGEILEIEDQEGKWWQARKADGSYGIVPSNYLVMI</sequence>
<comment type="caution">
    <text evidence="13">The sequence shown here is derived from an EMBL/GenBank/DDBJ whole genome shotgun (WGS) entry which is preliminary data.</text>
</comment>
<dbReference type="SMART" id="SM00326">
    <property type="entry name" value="SH3"/>
    <property type="match status" value="1"/>
</dbReference>
<comment type="subcellular location">
    <subcellularLocation>
        <location evidence="1">Cell membrane</location>
        <topology evidence="1">Multi-pass membrane protein</topology>
    </subcellularLocation>
</comment>
<keyword evidence="4" id="KW-1003">Cell membrane</keyword>
<evidence type="ECO:0000313" key="13">
    <source>
        <dbReference type="EMBL" id="CAK5262916.1"/>
    </source>
</evidence>
<evidence type="ECO:0000256" key="2">
    <source>
        <dbReference type="ARBA" id="ARBA00009739"/>
    </source>
</evidence>
<dbReference type="InterPro" id="IPR035522">
    <property type="entry name" value="Sho1_SH3"/>
</dbReference>
<dbReference type="Proteomes" id="UP001295794">
    <property type="component" value="Unassembled WGS sequence"/>
</dbReference>
<feature type="region of interest" description="Disordered" evidence="10">
    <location>
        <begin position="205"/>
        <end position="252"/>
    </location>
</feature>
<protein>
    <recommendedName>
        <fullName evidence="12">SH3 domain-containing protein</fullName>
    </recommendedName>
</protein>
<dbReference type="EMBL" id="CAVNYO010000028">
    <property type="protein sequence ID" value="CAK5262916.1"/>
    <property type="molecule type" value="Genomic_DNA"/>
</dbReference>
<evidence type="ECO:0000256" key="4">
    <source>
        <dbReference type="ARBA" id="ARBA00022475"/>
    </source>
</evidence>
<dbReference type="AlphaFoldDB" id="A0AAD2Q0M0"/>
<feature type="domain" description="SH3" evidence="12">
    <location>
        <begin position="308"/>
        <end position="367"/>
    </location>
</feature>
<evidence type="ECO:0000256" key="5">
    <source>
        <dbReference type="ARBA" id="ARBA00022692"/>
    </source>
</evidence>
<dbReference type="InterPro" id="IPR036028">
    <property type="entry name" value="SH3-like_dom_sf"/>
</dbReference>
<keyword evidence="7" id="KW-0346">Stress response</keyword>
<keyword evidence="15" id="KW-1185">Reference proteome</keyword>
<gene>
    <name evidence="13" type="ORF">MYCIT1_LOCUS1991</name>
    <name evidence="14" type="ORF">MYCIT1_LOCUS22865</name>
</gene>
<feature type="transmembrane region" description="Helical" evidence="11">
    <location>
        <begin position="78"/>
        <end position="98"/>
    </location>
</feature>
<dbReference type="SUPFAM" id="SSF50044">
    <property type="entry name" value="SH3-domain"/>
    <property type="match status" value="1"/>
</dbReference>
<organism evidence="13 15">
    <name type="scientific">Mycena citricolor</name>
    <dbReference type="NCBI Taxonomy" id="2018698"/>
    <lineage>
        <taxon>Eukaryota</taxon>
        <taxon>Fungi</taxon>
        <taxon>Dikarya</taxon>
        <taxon>Basidiomycota</taxon>
        <taxon>Agaricomycotina</taxon>
        <taxon>Agaricomycetes</taxon>
        <taxon>Agaricomycetidae</taxon>
        <taxon>Agaricales</taxon>
        <taxon>Marasmiineae</taxon>
        <taxon>Mycenaceae</taxon>
        <taxon>Mycena</taxon>
    </lineage>
</organism>
<keyword evidence="8 11" id="KW-0472">Membrane</keyword>
<evidence type="ECO:0000256" key="7">
    <source>
        <dbReference type="ARBA" id="ARBA00023016"/>
    </source>
</evidence>
<feature type="transmembrane region" description="Helical" evidence="11">
    <location>
        <begin position="110"/>
        <end position="132"/>
    </location>
</feature>
<accession>A0AAD2Q0M0</accession>
<feature type="region of interest" description="Disordered" evidence="10">
    <location>
        <begin position="157"/>
        <end position="178"/>
    </location>
</feature>
<comment type="similarity">
    <text evidence="2">Belongs to the SHO1 family.</text>
</comment>
<feature type="transmembrane region" description="Helical" evidence="11">
    <location>
        <begin position="48"/>
        <end position="66"/>
    </location>
</feature>
<dbReference type="Pfam" id="PF07653">
    <property type="entry name" value="SH3_2"/>
    <property type="match status" value="1"/>
</dbReference>
<dbReference type="GO" id="GO:0005886">
    <property type="term" value="C:plasma membrane"/>
    <property type="evidence" value="ECO:0007669"/>
    <property type="project" value="UniProtKB-SubCell"/>
</dbReference>
<feature type="compositionally biased region" description="Polar residues" evidence="10">
    <location>
        <begin position="160"/>
        <end position="172"/>
    </location>
</feature>
<evidence type="ECO:0000256" key="10">
    <source>
        <dbReference type="SAM" id="MobiDB-lite"/>
    </source>
</evidence>
<dbReference type="CDD" id="cd11855">
    <property type="entry name" value="SH3_Sho1p"/>
    <property type="match status" value="1"/>
</dbReference>
<feature type="transmembrane region" description="Helical" evidence="11">
    <location>
        <begin position="12"/>
        <end position="36"/>
    </location>
</feature>
<reference evidence="13" key="1">
    <citation type="submission" date="2023-11" db="EMBL/GenBank/DDBJ databases">
        <authorList>
            <person name="De Vega J J."/>
            <person name="De Vega J J."/>
        </authorList>
    </citation>
    <scope>NUCLEOTIDE SEQUENCE</scope>
</reference>
<evidence type="ECO:0000313" key="14">
    <source>
        <dbReference type="EMBL" id="CAK5275230.1"/>
    </source>
</evidence>
<dbReference type="EMBL" id="CAVNYO010000405">
    <property type="protein sequence ID" value="CAK5275230.1"/>
    <property type="molecule type" value="Genomic_DNA"/>
</dbReference>
<evidence type="ECO:0000313" key="15">
    <source>
        <dbReference type="Proteomes" id="UP001295794"/>
    </source>
</evidence>
<evidence type="ECO:0000256" key="6">
    <source>
        <dbReference type="ARBA" id="ARBA00022989"/>
    </source>
</evidence>
<evidence type="ECO:0000256" key="1">
    <source>
        <dbReference type="ARBA" id="ARBA00004651"/>
    </source>
</evidence>
<keyword evidence="3 9" id="KW-0728">SH3 domain</keyword>
<keyword evidence="6 11" id="KW-1133">Transmembrane helix</keyword>
<keyword evidence="5 11" id="KW-0812">Transmembrane</keyword>
<dbReference type="PROSITE" id="PS50002">
    <property type="entry name" value="SH3"/>
    <property type="match status" value="1"/>
</dbReference>